<name>F8A5X6_CELGA</name>
<accession>F8A5X6</accession>
<evidence type="ECO:0000313" key="1">
    <source>
        <dbReference type="EMBL" id="AEI13416.1"/>
    </source>
</evidence>
<sequence length="120" mass="12923" precursor="true">MRRTPKEDLLVGGLDDWADAGWALMSARLGGAEDPVALRDYTLGLIAEVLDEGLMVAGDVIAGEHIPWPGSAEEAADRIRRDWLDEWGEDVPTPGSVVWLANTSAGDEIGRAVLARESLE</sequence>
<reference evidence="2" key="1">
    <citation type="submission" date="2011-04" db="EMBL/GenBank/DDBJ databases">
        <title>Complete sequence of Cellvibrio gilvus ATCC 13127.</title>
        <authorList>
            <person name="Lucas S."/>
            <person name="Han J."/>
            <person name="Lapidus A."/>
            <person name="Cheng J.-F."/>
            <person name="Goodwin L."/>
            <person name="Pitluck S."/>
            <person name="Peters L."/>
            <person name="Munk A."/>
            <person name="Detter J.C."/>
            <person name="Han C."/>
            <person name="Tapia R."/>
            <person name="Land M."/>
            <person name="Hauser L."/>
            <person name="Kyrpides N."/>
            <person name="Ivanova N."/>
            <person name="Ovchinnikova G."/>
            <person name="Pagani I."/>
            <person name="Mead D."/>
            <person name="Brumm P."/>
            <person name="Woyke T."/>
        </authorList>
    </citation>
    <scope>NUCLEOTIDE SEQUENCE [LARGE SCALE GENOMIC DNA]</scope>
    <source>
        <strain evidence="2">ATCC 13127 / NRRL B-14078</strain>
    </source>
</reference>
<keyword evidence="2" id="KW-1185">Reference proteome</keyword>
<dbReference type="RefSeq" id="WP_013884933.1">
    <property type="nucleotide sequence ID" value="NC_015671.1"/>
</dbReference>
<dbReference type="KEGG" id="cga:Celgi_2923"/>
<dbReference type="AlphaFoldDB" id="F8A5X6"/>
<gene>
    <name evidence="1" type="ordered locus">Celgi_2923</name>
</gene>
<proteinExistence type="predicted"/>
<dbReference type="HOGENOM" id="CLU_2045484_0_0_11"/>
<dbReference type="STRING" id="593907.Celgi_2923"/>
<dbReference type="OrthoDB" id="4830744at2"/>
<protein>
    <submittedName>
        <fullName evidence="1">Uncharacterized protein</fullName>
    </submittedName>
</protein>
<evidence type="ECO:0000313" key="2">
    <source>
        <dbReference type="Proteomes" id="UP000000485"/>
    </source>
</evidence>
<organism evidence="1 2">
    <name type="scientific">Cellulomonas gilvus (strain ATCC 13127 / NRRL B-14078)</name>
    <name type="common">Cellvibrio gilvus</name>
    <dbReference type="NCBI Taxonomy" id="593907"/>
    <lineage>
        <taxon>Bacteria</taxon>
        <taxon>Bacillati</taxon>
        <taxon>Actinomycetota</taxon>
        <taxon>Actinomycetes</taxon>
        <taxon>Micrococcales</taxon>
        <taxon>Cellulomonadaceae</taxon>
        <taxon>Cellulomonas</taxon>
    </lineage>
</organism>
<dbReference type="EMBL" id="CP002665">
    <property type="protein sequence ID" value="AEI13416.1"/>
    <property type="molecule type" value="Genomic_DNA"/>
</dbReference>
<dbReference type="Proteomes" id="UP000000485">
    <property type="component" value="Chromosome"/>
</dbReference>